<dbReference type="STRING" id="1156395.DBT_1473"/>
<gene>
    <name evidence="14" type="ORF">DBT_1473</name>
</gene>
<keyword evidence="15" id="KW-1185">Reference proteome</keyword>
<comment type="caution">
    <text evidence="14">The sequence shown here is derived from an EMBL/GenBank/DDBJ whole genome shotgun (WGS) entry which is preliminary data.</text>
</comment>
<dbReference type="SUPFAM" id="SSF53850">
    <property type="entry name" value="Periplasmic binding protein-like II"/>
    <property type="match status" value="1"/>
</dbReference>
<comment type="pathway">
    <text evidence="2">Cofactor biosynthesis; thiamine diphosphate biosynthesis.</text>
</comment>
<reference evidence="14 15" key="1">
    <citation type="submission" date="2016-06" db="EMBL/GenBank/DDBJ databases">
        <title>Respiratory ammonification of nitrate coupled to the oxidation of elemental sulfur in deep-sea autotrophic thermophilic bacteria.</title>
        <authorList>
            <person name="Slobodkina G.B."/>
            <person name="Mardanov A.V."/>
            <person name="Ravin N.V."/>
            <person name="Frolova A.A."/>
            <person name="Viryasiv M.B."/>
            <person name="Chernyh N.A."/>
            <person name="Bonch-Osmolovskaya E.A."/>
            <person name="Slobodkin A.I."/>
        </authorList>
    </citation>
    <scope>NUCLEOTIDE SEQUENCE [LARGE SCALE GENOMIC DNA]</scope>
    <source>
        <strain evidence="14 15">S69</strain>
    </source>
</reference>
<organism evidence="14 15">
    <name type="scientific">Dissulfuribacter thermophilus</name>
    <dbReference type="NCBI Taxonomy" id="1156395"/>
    <lineage>
        <taxon>Bacteria</taxon>
        <taxon>Pseudomonadati</taxon>
        <taxon>Thermodesulfobacteriota</taxon>
        <taxon>Dissulfuribacteria</taxon>
        <taxon>Dissulfuribacterales</taxon>
        <taxon>Dissulfuribacteraceae</taxon>
        <taxon>Dissulfuribacter</taxon>
    </lineage>
</organism>
<comment type="similarity">
    <text evidence="3">Belongs to the NMT1/THI5 family.</text>
</comment>
<dbReference type="InterPro" id="IPR015168">
    <property type="entry name" value="SsuA/THI5"/>
</dbReference>
<keyword evidence="5" id="KW-0808">Transferase</keyword>
<evidence type="ECO:0000256" key="3">
    <source>
        <dbReference type="ARBA" id="ARBA00009406"/>
    </source>
</evidence>
<proteinExistence type="inferred from homology"/>
<evidence type="ECO:0000259" key="13">
    <source>
        <dbReference type="Pfam" id="PF09084"/>
    </source>
</evidence>
<comment type="catalytic activity">
    <reaction evidence="11">
        <text>N(6)-(pyridoxal phosphate)-L-lysyl-[4-amino-5-hydroxymethyl-2-methylpyrimidine phosphate synthase] + L-histidyl-[4-amino-5-hydroxymethyl-2-methylpyrimidine phosphate synthase] + 2 Fe(3+) + 4 H2O = L-lysyl-[4-amino-5-hydroxymethyl-2-methylpyrimidine phosphate synthase] + (2S)-2-amino-5-hydroxy-4-oxopentanoyl-[4-amino-5-hydroxymethyl-2-methylpyrimidine phosphate synthase] + 4-amino-2-methyl-5-(phosphooxymethyl)pyrimidine + 3-oxopropanoate + 2 Fe(2+) + 2 H(+)</text>
        <dbReference type="Rhea" id="RHEA:65756"/>
        <dbReference type="Rhea" id="RHEA-COMP:16892"/>
        <dbReference type="Rhea" id="RHEA-COMP:16893"/>
        <dbReference type="Rhea" id="RHEA-COMP:16894"/>
        <dbReference type="Rhea" id="RHEA-COMP:16895"/>
        <dbReference type="ChEBI" id="CHEBI:15377"/>
        <dbReference type="ChEBI" id="CHEBI:15378"/>
        <dbReference type="ChEBI" id="CHEBI:29033"/>
        <dbReference type="ChEBI" id="CHEBI:29034"/>
        <dbReference type="ChEBI" id="CHEBI:29969"/>
        <dbReference type="ChEBI" id="CHEBI:29979"/>
        <dbReference type="ChEBI" id="CHEBI:33190"/>
        <dbReference type="ChEBI" id="CHEBI:58354"/>
        <dbReference type="ChEBI" id="CHEBI:143915"/>
        <dbReference type="ChEBI" id="CHEBI:157692"/>
    </reaction>
    <physiologicalReaction direction="left-to-right" evidence="11">
        <dbReference type="Rhea" id="RHEA:65757"/>
    </physiologicalReaction>
</comment>
<keyword evidence="9" id="KW-0408">Iron</keyword>
<dbReference type="EMBL" id="MAGO01000007">
    <property type="protein sequence ID" value="OCC14987.1"/>
    <property type="molecule type" value="Genomic_DNA"/>
</dbReference>
<dbReference type="Pfam" id="PF09084">
    <property type="entry name" value="NMT1"/>
    <property type="match status" value="1"/>
</dbReference>
<evidence type="ECO:0000256" key="9">
    <source>
        <dbReference type="ARBA" id="ARBA00023004"/>
    </source>
</evidence>
<dbReference type="PANTHER" id="PTHR31528:SF1">
    <property type="entry name" value="4-AMINO-5-HYDROXYMETHYL-2-METHYLPYRIMIDINE PHOSPHATE SYNTHASE THI11-RELATED"/>
    <property type="match status" value="1"/>
</dbReference>
<accession>A0A1B9F4W6</accession>
<evidence type="ECO:0000256" key="6">
    <source>
        <dbReference type="ARBA" id="ARBA00022723"/>
    </source>
</evidence>
<protein>
    <recommendedName>
        <fullName evidence="10">Thiamine pyrimidine synthase</fullName>
    </recommendedName>
</protein>
<evidence type="ECO:0000256" key="1">
    <source>
        <dbReference type="ARBA" id="ARBA00003469"/>
    </source>
</evidence>
<comment type="function">
    <text evidence="1">Responsible for the formation of the pyrimidine heterocycle in the thiamine biosynthesis pathway. Catalyzes the formation of hydroxymethylpyrimidine phosphate (HMP-P) from histidine and pyridoxal phosphate (PLP). The protein uses PLP and the active site histidine to form HMP-P, generating an inactive enzyme. The enzyme can only undergo a single turnover, which suggests it is a suicide enzyme.</text>
</comment>
<sequence>MVKKTYYWIVLFLVVASVISNLGCSRKEENKSQVTQAHYTYRLKWLFNASTLGELWAQEKGIFKKFGLNVELKEGGAETDALTEIELGRAHFAVASSDQIIRAASKGARPVVIAQLFQKNPLQWIYISEKTKVNRALDLKGKTIGVTFGGNDETIMRAIMAKYGFTEKDLTLYAVHYDYAPFWRGEVDLWPVYRNTQGVFLSKKIFAQDQTPKFVDPHSFGISFVANCLVTSEKMFKTQKDIVEKFKNAVLTGWIEALDPKNEDEAVKVLKKYASDTPEEILRRQIEETRKIVLSPSGKVGEINGEAWKNTLLIMKHQGLIKSDVDLNLILASPLP</sequence>
<keyword evidence="6" id="KW-0479">Metal-binding</keyword>
<evidence type="ECO:0000256" key="8">
    <source>
        <dbReference type="ARBA" id="ARBA00022977"/>
    </source>
</evidence>
<evidence type="ECO:0000256" key="2">
    <source>
        <dbReference type="ARBA" id="ARBA00004948"/>
    </source>
</evidence>
<dbReference type="OrthoDB" id="174578at2"/>
<dbReference type="InterPro" id="IPR027939">
    <property type="entry name" value="NMT1/THI5"/>
</dbReference>
<keyword evidence="12" id="KW-0472">Membrane</keyword>
<evidence type="ECO:0000256" key="11">
    <source>
        <dbReference type="ARBA" id="ARBA00048179"/>
    </source>
</evidence>
<keyword evidence="8" id="KW-0784">Thiamine biosynthesis</keyword>
<evidence type="ECO:0000256" key="10">
    <source>
        <dbReference type="ARBA" id="ARBA00033171"/>
    </source>
</evidence>
<evidence type="ECO:0000256" key="7">
    <source>
        <dbReference type="ARBA" id="ARBA00022898"/>
    </source>
</evidence>
<evidence type="ECO:0000256" key="5">
    <source>
        <dbReference type="ARBA" id="ARBA00022679"/>
    </source>
</evidence>
<dbReference type="Proteomes" id="UP000093080">
    <property type="component" value="Unassembled WGS sequence"/>
</dbReference>
<keyword evidence="7" id="KW-0663">Pyridoxal phosphate</keyword>
<feature type="domain" description="SsuA/THI5-like" evidence="13">
    <location>
        <begin position="50"/>
        <end position="260"/>
    </location>
</feature>
<evidence type="ECO:0000256" key="12">
    <source>
        <dbReference type="SAM" id="Phobius"/>
    </source>
</evidence>
<keyword evidence="12" id="KW-0812">Transmembrane</keyword>
<dbReference type="PATRIC" id="fig|1156395.6.peg.1486"/>
<keyword evidence="12" id="KW-1133">Transmembrane helix</keyword>
<feature type="transmembrane region" description="Helical" evidence="12">
    <location>
        <begin position="6"/>
        <end position="24"/>
    </location>
</feature>
<dbReference type="RefSeq" id="WP_067618314.1">
    <property type="nucleotide sequence ID" value="NZ_MAGO01000007.1"/>
</dbReference>
<dbReference type="GO" id="GO:0009228">
    <property type="term" value="P:thiamine biosynthetic process"/>
    <property type="evidence" value="ECO:0007669"/>
    <property type="project" value="UniProtKB-KW"/>
</dbReference>
<dbReference type="GO" id="GO:0046872">
    <property type="term" value="F:metal ion binding"/>
    <property type="evidence" value="ECO:0007669"/>
    <property type="project" value="UniProtKB-KW"/>
</dbReference>
<evidence type="ECO:0000256" key="4">
    <source>
        <dbReference type="ARBA" id="ARBA00011738"/>
    </source>
</evidence>
<evidence type="ECO:0000313" key="15">
    <source>
        <dbReference type="Proteomes" id="UP000093080"/>
    </source>
</evidence>
<dbReference type="AlphaFoldDB" id="A0A1B9F4W6"/>
<dbReference type="PANTHER" id="PTHR31528">
    <property type="entry name" value="4-AMINO-5-HYDROXYMETHYL-2-METHYLPYRIMIDINE PHOSPHATE SYNTHASE THI11-RELATED"/>
    <property type="match status" value="1"/>
</dbReference>
<comment type="subunit">
    <text evidence="4">Homodimer.</text>
</comment>
<name>A0A1B9F4W6_9BACT</name>
<evidence type="ECO:0000313" key="14">
    <source>
        <dbReference type="EMBL" id="OCC14987.1"/>
    </source>
</evidence>
<dbReference type="GO" id="GO:0016740">
    <property type="term" value="F:transferase activity"/>
    <property type="evidence" value="ECO:0007669"/>
    <property type="project" value="UniProtKB-KW"/>
</dbReference>
<dbReference type="Gene3D" id="3.40.190.10">
    <property type="entry name" value="Periplasmic binding protein-like II"/>
    <property type="match status" value="2"/>
</dbReference>